<dbReference type="EMBL" id="UGJE01000002">
    <property type="protein sequence ID" value="STQ85381.1"/>
    <property type="molecule type" value="Genomic_DNA"/>
</dbReference>
<dbReference type="GO" id="GO:0071281">
    <property type="term" value="P:cellular response to iron ion"/>
    <property type="evidence" value="ECO:0007669"/>
    <property type="project" value="TreeGrafter"/>
</dbReference>
<organism evidence="2 3">
    <name type="scientific">Helicobacter muridarum</name>
    <dbReference type="NCBI Taxonomy" id="216"/>
    <lineage>
        <taxon>Bacteria</taxon>
        <taxon>Pseudomonadati</taxon>
        <taxon>Campylobacterota</taxon>
        <taxon>Epsilonproteobacteria</taxon>
        <taxon>Campylobacterales</taxon>
        <taxon>Helicobacteraceae</taxon>
        <taxon>Helicobacter</taxon>
    </lineage>
</organism>
<proteinExistence type="predicted"/>
<feature type="domain" description="Fe/B12 periplasmic-binding" evidence="1">
    <location>
        <begin position="1"/>
        <end position="173"/>
    </location>
</feature>
<dbReference type="AlphaFoldDB" id="A0A377PSW2"/>
<evidence type="ECO:0000313" key="3">
    <source>
        <dbReference type="Proteomes" id="UP000255139"/>
    </source>
</evidence>
<name>A0A377PSW2_9HELI</name>
<dbReference type="InterPro" id="IPR050902">
    <property type="entry name" value="ABC_Transporter_SBP"/>
</dbReference>
<sequence>MSVNKWHYNSYETIKGWLDVIAPILDKEKEAHAFLTLNKKKEKEIESKAKKEANKPKALIIHRYDNEKSFSVGGIFADYLLENTGAQNVIKSKNVAQITLEEVYALNPDIIYINNFNTLTPKDLLTSPLWKNIKAIKEKRVYKFPLGSYRPFAPSVDLPILLQWLYEHNYPQYADEIALLRFSKDFYKQIFGIDLSEAELKRMFNPPKEAGKIK</sequence>
<dbReference type="RefSeq" id="WP_233708862.1">
    <property type="nucleotide sequence ID" value="NZ_FZML01000017.1"/>
</dbReference>
<accession>A0A377PSW2</accession>
<dbReference type="PROSITE" id="PS50983">
    <property type="entry name" value="FE_B12_PBP"/>
    <property type="match status" value="1"/>
</dbReference>
<dbReference type="SUPFAM" id="SSF53807">
    <property type="entry name" value="Helical backbone' metal receptor"/>
    <property type="match status" value="1"/>
</dbReference>
<dbReference type="Pfam" id="PF01497">
    <property type="entry name" value="Peripla_BP_2"/>
    <property type="match status" value="1"/>
</dbReference>
<dbReference type="Proteomes" id="UP000255139">
    <property type="component" value="Unassembled WGS sequence"/>
</dbReference>
<reference evidence="2 3" key="1">
    <citation type="submission" date="2018-06" db="EMBL/GenBank/DDBJ databases">
        <authorList>
            <consortium name="Pathogen Informatics"/>
            <person name="Doyle S."/>
        </authorList>
    </citation>
    <scope>NUCLEOTIDE SEQUENCE [LARGE SCALE GENOMIC DNA]</scope>
    <source>
        <strain evidence="2 3">NCTC12714</strain>
    </source>
</reference>
<keyword evidence="3" id="KW-1185">Reference proteome</keyword>
<evidence type="ECO:0000259" key="1">
    <source>
        <dbReference type="PROSITE" id="PS50983"/>
    </source>
</evidence>
<evidence type="ECO:0000313" key="2">
    <source>
        <dbReference type="EMBL" id="STQ85381.1"/>
    </source>
</evidence>
<dbReference type="PANTHER" id="PTHR30535">
    <property type="entry name" value="VITAMIN B12-BINDING PROTEIN"/>
    <property type="match status" value="1"/>
</dbReference>
<gene>
    <name evidence="2" type="ORF">NCTC12714_00166</name>
</gene>
<dbReference type="Gene3D" id="3.40.50.1980">
    <property type="entry name" value="Nitrogenase molybdenum iron protein domain"/>
    <property type="match status" value="1"/>
</dbReference>
<dbReference type="PANTHER" id="PTHR30535:SF34">
    <property type="entry name" value="MOLYBDATE-BINDING PROTEIN MOLA"/>
    <property type="match status" value="1"/>
</dbReference>
<protein>
    <submittedName>
        <fullName evidence="2">Periplasmic binding protein</fullName>
    </submittedName>
</protein>
<dbReference type="InterPro" id="IPR002491">
    <property type="entry name" value="ABC_transptr_periplasmic_BD"/>
</dbReference>